<reference evidence="1 2" key="1">
    <citation type="journal article" date="2016" name="J. Zhejiang Univ. Sci. B">
        <title>Antibiotic resistance mechanisms of Myroides sp.</title>
        <authorList>
            <person name="Hu S."/>
            <person name="Yuan S."/>
            <person name="Qu H."/>
            <person name="Jiang T."/>
            <person name="Zhou Y."/>
            <person name="Wang M."/>
            <person name="Ming D."/>
        </authorList>
    </citation>
    <scope>NUCLEOTIDE SEQUENCE [LARGE SCALE GENOMIC DNA]</scope>
    <source>
        <strain evidence="1 2">PR63039</strain>
    </source>
</reference>
<dbReference type="RefSeq" id="WP_006262263.1">
    <property type="nucleotide sequence ID" value="NZ_CP013690.1"/>
</dbReference>
<evidence type="ECO:0008006" key="3">
    <source>
        <dbReference type="Google" id="ProtNLM"/>
    </source>
</evidence>
<gene>
    <name evidence="1" type="ORF">AS202_03740</name>
</gene>
<sequence length="255" mass="28835">MKNIKDIAIIVTFLVGELVLAQEGLKTLNGKILFRDGDRDEVLVLNASKGTSVFSDDKGYFSLQGEANDTLRFVSLSYLLHVYMITEVDLNRDLVLFSLERNTTGEVLDEIVVTKKSKSPYPKYTYKSKGPSPMERQLAYATSGLIAPLINMLNGRTKMLKKALVYERAGFRADKFLDYVSDELLVDKYKIPYDYVESFALYAVNDEKVKEALEVTPVDMTYLETVIAPVAVDFLEVIKDRPFKELEQQVPGQSD</sequence>
<dbReference type="AlphaFoldDB" id="A0AAI8C290"/>
<dbReference type="Proteomes" id="UP000069030">
    <property type="component" value="Chromosome"/>
</dbReference>
<dbReference type="EMBL" id="CP013690">
    <property type="protein sequence ID" value="ALU25323.1"/>
    <property type="molecule type" value="Genomic_DNA"/>
</dbReference>
<evidence type="ECO:0000313" key="1">
    <source>
        <dbReference type="EMBL" id="ALU25323.1"/>
    </source>
</evidence>
<protein>
    <recommendedName>
        <fullName evidence="3">CarboxypepD_reg-like domain-containing protein</fullName>
    </recommendedName>
</protein>
<organism evidence="1 2">
    <name type="scientific">Myroides odoratimimus</name>
    <dbReference type="NCBI Taxonomy" id="76832"/>
    <lineage>
        <taxon>Bacteria</taxon>
        <taxon>Pseudomonadati</taxon>
        <taxon>Bacteroidota</taxon>
        <taxon>Flavobacteriia</taxon>
        <taxon>Flavobacteriales</taxon>
        <taxon>Flavobacteriaceae</taxon>
        <taxon>Myroides</taxon>
    </lineage>
</organism>
<proteinExistence type="predicted"/>
<accession>A0AAI8C290</accession>
<evidence type="ECO:0000313" key="2">
    <source>
        <dbReference type="Proteomes" id="UP000069030"/>
    </source>
</evidence>
<name>A0AAI8C290_9FLAO</name>
<dbReference type="KEGG" id="mod:AS202_03740"/>